<sequence>MKKIKKIGIAIILIGICAVAVHIIYLFTLTPKEKYPEDTYLKSEQKKSALIIVAHDDDAVLFSGTTSLLAANGWDISFMCFYTDLWRPEDNPTRKLEMEKVLEIEGLKNLELIDFTITKYLDTIDKPWMPIPFDKFPDYYKIDSLKMYVLKVIKKYNPSVVFTLDNEIGFYGNPVHVLVSQIVTDICSSYKDSLDFSVKKIYQGVYPPSMAEKIMGDKGAYQYGKEIYHCDGMPEPDVQIDISSYAMTKKRVHLAHASQHRNLKKFIPYYHYYPGWLYFRIFNKEYFRIINVDEL</sequence>
<reference evidence="2" key="1">
    <citation type="journal article" date="2014" name="Front. Microbiol.">
        <title>High frequency of phylogenetically diverse reductive dehalogenase-homologous genes in deep subseafloor sedimentary metagenomes.</title>
        <authorList>
            <person name="Kawai M."/>
            <person name="Futagami T."/>
            <person name="Toyoda A."/>
            <person name="Takaki Y."/>
            <person name="Nishi S."/>
            <person name="Hori S."/>
            <person name="Arai W."/>
            <person name="Tsubouchi T."/>
            <person name="Morono Y."/>
            <person name="Uchiyama I."/>
            <person name="Ito T."/>
            <person name="Fujiyama A."/>
            <person name="Inagaki F."/>
            <person name="Takami H."/>
        </authorList>
    </citation>
    <scope>NUCLEOTIDE SEQUENCE</scope>
    <source>
        <strain evidence="2">Expedition CK06-06</strain>
    </source>
</reference>
<dbReference type="Gene3D" id="3.40.50.10320">
    <property type="entry name" value="LmbE-like"/>
    <property type="match status" value="1"/>
</dbReference>
<proteinExistence type="predicted"/>
<dbReference type="EMBL" id="BARU01008052">
    <property type="protein sequence ID" value="GAH36120.1"/>
    <property type="molecule type" value="Genomic_DNA"/>
</dbReference>
<organism evidence="2">
    <name type="scientific">marine sediment metagenome</name>
    <dbReference type="NCBI Taxonomy" id="412755"/>
    <lineage>
        <taxon>unclassified sequences</taxon>
        <taxon>metagenomes</taxon>
        <taxon>ecological metagenomes</taxon>
    </lineage>
</organism>
<dbReference type="Pfam" id="PF02585">
    <property type="entry name" value="PIG-L"/>
    <property type="match status" value="1"/>
</dbReference>
<evidence type="ECO:0000313" key="2">
    <source>
        <dbReference type="EMBL" id="GAH36120.1"/>
    </source>
</evidence>
<evidence type="ECO:0008006" key="3">
    <source>
        <dbReference type="Google" id="ProtNLM"/>
    </source>
</evidence>
<dbReference type="PANTHER" id="PTHR12993:SF11">
    <property type="entry name" value="N-ACETYLGLUCOSAMINYL-PHOSPHATIDYLINOSITOL DE-N-ACETYLASE"/>
    <property type="match status" value="1"/>
</dbReference>
<accession>X1FUB3</accession>
<dbReference type="AlphaFoldDB" id="X1FUB3"/>
<comment type="caution">
    <text evidence="2">The sequence shown here is derived from an EMBL/GenBank/DDBJ whole genome shotgun (WGS) entry which is preliminary data.</text>
</comment>
<protein>
    <recommendedName>
        <fullName evidence="3">PIG-L family deacetylase</fullName>
    </recommendedName>
</protein>
<dbReference type="GO" id="GO:0016811">
    <property type="term" value="F:hydrolase activity, acting on carbon-nitrogen (but not peptide) bonds, in linear amides"/>
    <property type="evidence" value="ECO:0007669"/>
    <property type="project" value="TreeGrafter"/>
</dbReference>
<keyword evidence="1" id="KW-0472">Membrane</keyword>
<dbReference type="PANTHER" id="PTHR12993">
    <property type="entry name" value="N-ACETYLGLUCOSAMINYL-PHOSPHATIDYLINOSITOL DE-N-ACETYLASE-RELATED"/>
    <property type="match status" value="1"/>
</dbReference>
<dbReference type="InterPro" id="IPR024078">
    <property type="entry name" value="LmbE-like_dom_sf"/>
</dbReference>
<name>X1FUB3_9ZZZZ</name>
<dbReference type="SUPFAM" id="SSF102588">
    <property type="entry name" value="LmbE-like"/>
    <property type="match status" value="1"/>
</dbReference>
<gene>
    <name evidence="2" type="ORF">S03H2_15818</name>
</gene>
<evidence type="ECO:0000256" key="1">
    <source>
        <dbReference type="SAM" id="Phobius"/>
    </source>
</evidence>
<dbReference type="InterPro" id="IPR003737">
    <property type="entry name" value="GlcNAc_PI_deacetylase-related"/>
</dbReference>
<feature type="transmembrane region" description="Helical" evidence="1">
    <location>
        <begin position="7"/>
        <end position="27"/>
    </location>
</feature>
<keyword evidence="1" id="KW-0812">Transmembrane</keyword>
<keyword evidence="1" id="KW-1133">Transmembrane helix</keyword>